<organism evidence="1 2">
    <name type="scientific">Chiloscyllium punctatum</name>
    <name type="common">Brownbanded bambooshark</name>
    <name type="synonym">Hemiscyllium punctatum</name>
    <dbReference type="NCBI Taxonomy" id="137246"/>
    <lineage>
        <taxon>Eukaryota</taxon>
        <taxon>Metazoa</taxon>
        <taxon>Chordata</taxon>
        <taxon>Craniata</taxon>
        <taxon>Vertebrata</taxon>
        <taxon>Chondrichthyes</taxon>
        <taxon>Elasmobranchii</taxon>
        <taxon>Galeomorphii</taxon>
        <taxon>Galeoidea</taxon>
        <taxon>Orectolobiformes</taxon>
        <taxon>Hemiscylliidae</taxon>
        <taxon>Chiloscyllium</taxon>
    </lineage>
</organism>
<dbReference type="Proteomes" id="UP000287033">
    <property type="component" value="Unassembled WGS sequence"/>
</dbReference>
<protein>
    <submittedName>
        <fullName evidence="1">Uncharacterized protein</fullName>
    </submittedName>
</protein>
<gene>
    <name evidence="1" type="ORF">chiPu_0010747</name>
</gene>
<proteinExistence type="predicted"/>
<comment type="caution">
    <text evidence="1">The sequence shown here is derived from an EMBL/GenBank/DDBJ whole genome shotgun (WGS) entry which is preliminary data.</text>
</comment>
<dbReference type="AlphaFoldDB" id="A0A401SPI5"/>
<keyword evidence="2" id="KW-1185">Reference proteome</keyword>
<reference evidence="1 2" key="1">
    <citation type="journal article" date="2018" name="Nat. Ecol. Evol.">
        <title>Shark genomes provide insights into elasmobranch evolution and the origin of vertebrates.</title>
        <authorList>
            <person name="Hara Y"/>
            <person name="Yamaguchi K"/>
            <person name="Onimaru K"/>
            <person name="Kadota M"/>
            <person name="Koyanagi M"/>
            <person name="Keeley SD"/>
            <person name="Tatsumi K"/>
            <person name="Tanaka K"/>
            <person name="Motone F"/>
            <person name="Kageyama Y"/>
            <person name="Nozu R"/>
            <person name="Adachi N"/>
            <person name="Nishimura O"/>
            <person name="Nakagawa R"/>
            <person name="Tanegashima C"/>
            <person name="Kiyatake I"/>
            <person name="Matsumoto R"/>
            <person name="Murakumo K"/>
            <person name="Nishida K"/>
            <person name="Terakita A"/>
            <person name="Kuratani S"/>
            <person name="Sato K"/>
            <person name="Hyodo S Kuraku.S."/>
        </authorList>
    </citation>
    <scope>NUCLEOTIDE SEQUENCE [LARGE SCALE GENOMIC DNA]</scope>
</reference>
<evidence type="ECO:0000313" key="1">
    <source>
        <dbReference type="EMBL" id="GCC32286.1"/>
    </source>
</evidence>
<name>A0A401SPI5_CHIPU</name>
<dbReference type="EMBL" id="BEZZ01000423">
    <property type="protein sequence ID" value="GCC32286.1"/>
    <property type="molecule type" value="Genomic_DNA"/>
</dbReference>
<sequence>MRIRRRLRRLAGICSSPAPAEERVSTAKTTTTPGASCAARAPGVSARAGQSADSLAPDWLTGLLYLTDPRGGGGA</sequence>
<evidence type="ECO:0000313" key="2">
    <source>
        <dbReference type="Proteomes" id="UP000287033"/>
    </source>
</evidence>
<accession>A0A401SPI5</accession>